<evidence type="ECO:0000313" key="3">
    <source>
        <dbReference type="Proteomes" id="UP000005459"/>
    </source>
</evidence>
<dbReference type="Proteomes" id="UP000005459">
    <property type="component" value="Unassembled WGS sequence"/>
</dbReference>
<protein>
    <submittedName>
        <fullName evidence="2">Uncharacterized protein</fullName>
    </submittedName>
</protein>
<feature type="transmembrane region" description="Helical" evidence="1">
    <location>
        <begin position="343"/>
        <end position="362"/>
    </location>
</feature>
<dbReference type="STRING" id="768671.ThimaDRAFT_2772"/>
<keyword evidence="3" id="KW-1185">Reference proteome</keyword>
<dbReference type="RefSeq" id="WP_007193645.1">
    <property type="nucleotide sequence ID" value="NZ_AFWV01000009.1"/>
</dbReference>
<dbReference type="eggNOG" id="ENOG5030Z5B">
    <property type="taxonomic scope" value="Bacteria"/>
</dbReference>
<evidence type="ECO:0000313" key="2">
    <source>
        <dbReference type="EMBL" id="EGV17714.1"/>
    </source>
</evidence>
<dbReference type="PATRIC" id="fig|768671.3.peg.2930"/>
<keyword evidence="1" id="KW-1133">Transmembrane helix</keyword>
<reference evidence="2 3" key="1">
    <citation type="submission" date="2011-06" db="EMBL/GenBank/DDBJ databases">
        <title>The draft genome of Thiocapsa marina 5811.</title>
        <authorList>
            <consortium name="US DOE Joint Genome Institute (JGI-PGF)"/>
            <person name="Lucas S."/>
            <person name="Han J."/>
            <person name="Cheng J.-F."/>
            <person name="Goodwin L."/>
            <person name="Pitluck S."/>
            <person name="Peters L."/>
            <person name="Land M.L."/>
            <person name="Hauser L."/>
            <person name="Vogl K."/>
            <person name="Liu Z."/>
            <person name="Imhoff J."/>
            <person name="Thiel V."/>
            <person name="Frigaard N.-U."/>
            <person name="Bryant D."/>
            <person name="Woyke T.J."/>
        </authorList>
    </citation>
    <scope>NUCLEOTIDE SEQUENCE [LARGE SCALE GENOMIC DNA]</scope>
    <source>
        <strain evidence="2 3">5811</strain>
    </source>
</reference>
<organism evidence="2 3">
    <name type="scientific">Thiocapsa marina 5811</name>
    <dbReference type="NCBI Taxonomy" id="768671"/>
    <lineage>
        <taxon>Bacteria</taxon>
        <taxon>Pseudomonadati</taxon>
        <taxon>Pseudomonadota</taxon>
        <taxon>Gammaproteobacteria</taxon>
        <taxon>Chromatiales</taxon>
        <taxon>Chromatiaceae</taxon>
        <taxon>Thiocapsa</taxon>
    </lineage>
</organism>
<sequence>MILFKLPIKLTLLLLAAIAAGVLWQQAQLSVLALSRIDPVPETRTMVAEERYADAADYLDFFMAYDYVDQDPAARALHAEIEAVRSSLSYQAGKLSEGLLNGTSDETVGQAASVITDLFVIGDIRDLANQATNFAQGEDVDEVVTALASIGLVATAAQLASGAATVGTAGAAAPTVAASTTAKGGVIILKTARKLGKLPPWLGKALIKGAKTVKQTKKLDAVTDLFADVYRLAKTRGGLTLLSKTTDAASLRRMAKLADTFGDQTATLYRIGGNSFVRTAQRAGDLGVDSIKVAATYGKGGLQALDKVGALRFAKFTARGSKMVYKGDVIHVFARLFVNVPDWVLYLLVALGAFVWVPWRWLGRLRRLATRKETSRSLAPSDHPARLCN</sequence>
<dbReference type="AlphaFoldDB" id="F9UCX0"/>
<keyword evidence="1" id="KW-0472">Membrane</keyword>
<proteinExistence type="predicted"/>
<dbReference type="EMBL" id="AFWV01000009">
    <property type="protein sequence ID" value="EGV17714.1"/>
    <property type="molecule type" value="Genomic_DNA"/>
</dbReference>
<name>F9UCX0_9GAMM</name>
<gene>
    <name evidence="2" type="ORF">ThimaDRAFT_2772</name>
</gene>
<keyword evidence="1" id="KW-0812">Transmembrane</keyword>
<evidence type="ECO:0000256" key="1">
    <source>
        <dbReference type="SAM" id="Phobius"/>
    </source>
</evidence>
<accession>F9UCX0</accession>